<dbReference type="GO" id="GO:0006357">
    <property type="term" value="P:regulation of transcription by RNA polymerase II"/>
    <property type="evidence" value="ECO:0007669"/>
    <property type="project" value="TreeGrafter"/>
</dbReference>
<evidence type="ECO:0000256" key="5">
    <source>
        <dbReference type="SAM" id="MobiDB-lite"/>
    </source>
</evidence>
<sequence length="445" mass="48314">MPVLAVLTAEIPFVCQGNREEVASSVTIQKLLDLDECTVATIPYDGIMLSSYHHVKYRLLIGEKLDFICGRVARKEKWAVRAGVCIGSFVAEFAMKEMLGGCCVCADENGWTDNPLIYCDGPGCEVAVHQGCYGIQEVPEGEWLCAKCHVSSTSYSNDGLSHNGTSTNGVGHAIKARCELCPFGYGALKRTEQKGWAHVICALYIPEVRFGDVHSMDPVILSDVPAERFEKLCYICANAGDSRAAQMGACMSCNKPGCKRGFHVTCAQQRGLLCEEGGGSKNVKYCGYCEHHLRKAVSHFFRLYSAFRSLCPDLQRATEVVRNGSTWGVKSTWCVRSTHPTAIDARFISQHTKTIVLEESDFLTNEDWDVEYPEKLLTLMVLTAVTPAAGGRSEQNVPTCRRAAGGGRVDRAAAVTGIDGAAAASARRRRPHAFRDGAVGGPPSG</sequence>
<evidence type="ECO:0000313" key="9">
    <source>
        <dbReference type="Proteomes" id="UP000267027"/>
    </source>
</evidence>
<evidence type="ECO:0000313" key="8">
    <source>
        <dbReference type="EMBL" id="VDM61758.1"/>
    </source>
</evidence>
<evidence type="ECO:0000256" key="1">
    <source>
        <dbReference type="ARBA" id="ARBA00022723"/>
    </source>
</evidence>
<keyword evidence="1" id="KW-0479">Metal-binding</keyword>
<evidence type="ECO:0000256" key="4">
    <source>
        <dbReference type="PROSITE-ProRule" id="PRU00146"/>
    </source>
</evidence>
<dbReference type="InterPro" id="IPR049781">
    <property type="entry name" value="AF10/AF17_PHD"/>
</dbReference>
<feature type="domain" description="PHD-type" evidence="6">
    <location>
        <begin position="230"/>
        <end position="292"/>
    </location>
</feature>
<dbReference type="InterPro" id="IPR019786">
    <property type="entry name" value="Zinc_finger_PHD-type_CS"/>
</dbReference>
<dbReference type="PROSITE" id="PS50016">
    <property type="entry name" value="ZF_PHD_2"/>
    <property type="match status" value="2"/>
</dbReference>
<dbReference type="SMART" id="SM00249">
    <property type="entry name" value="PHD"/>
    <property type="match status" value="2"/>
</dbReference>
<dbReference type="InterPro" id="IPR001965">
    <property type="entry name" value="Znf_PHD"/>
</dbReference>
<dbReference type="GO" id="GO:0008270">
    <property type="term" value="F:zinc ion binding"/>
    <property type="evidence" value="ECO:0007669"/>
    <property type="project" value="UniProtKB-KW"/>
</dbReference>
<proteinExistence type="predicted"/>
<dbReference type="CDD" id="cd15574">
    <property type="entry name" value="PHD_AF10_AF17"/>
    <property type="match status" value="1"/>
</dbReference>
<dbReference type="GO" id="GO:0031491">
    <property type="term" value="F:nucleosome binding"/>
    <property type="evidence" value="ECO:0007669"/>
    <property type="project" value="TreeGrafter"/>
</dbReference>
<dbReference type="OrthoDB" id="20839at2759"/>
<dbReference type="InterPro" id="IPR019787">
    <property type="entry name" value="Znf_PHD-finger"/>
</dbReference>
<keyword evidence="3" id="KW-0862">Zinc</keyword>
<dbReference type="SUPFAM" id="SSF57903">
    <property type="entry name" value="FYVE/PHD zinc finger"/>
    <property type="match status" value="1"/>
</dbReference>
<keyword evidence="9" id="KW-1185">Reference proteome</keyword>
<dbReference type="STRING" id="334426.A0A158PKJ4"/>
<keyword evidence="2 4" id="KW-0863">Zinc-finger</keyword>
<dbReference type="PROSITE" id="PS51805">
    <property type="entry name" value="EPHD"/>
    <property type="match status" value="1"/>
</dbReference>
<dbReference type="InterPro" id="IPR050701">
    <property type="entry name" value="Histone_Mod_Regulator"/>
</dbReference>
<evidence type="ECO:0000259" key="6">
    <source>
        <dbReference type="PROSITE" id="PS50016"/>
    </source>
</evidence>
<dbReference type="Proteomes" id="UP000267027">
    <property type="component" value="Unassembled WGS sequence"/>
</dbReference>
<dbReference type="InterPro" id="IPR011011">
    <property type="entry name" value="Znf_FYVE_PHD"/>
</dbReference>
<dbReference type="InterPro" id="IPR034732">
    <property type="entry name" value="EPHD"/>
</dbReference>
<dbReference type="Pfam" id="PF13832">
    <property type="entry name" value="zf-HC5HC2H_2"/>
    <property type="match status" value="1"/>
</dbReference>
<dbReference type="EMBL" id="UYYA01004421">
    <property type="protein sequence ID" value="VDM61758.1"/>
    <property type="molecule type" value="Genomic_DNA"/>
</dbReference>
<dbReference type="InterPro" id="IPR013083">
    <property type="entry name" value="Znf_RING/FYVE/PHD"/>
</dbReference>
<dbReference type="Gene3D" id="3.30.40.10">
    <property type="entry name" value="Zinc/RING finger domain, C3HC4 (zinc finger)"/>
    <property type="match status" value="2"/>
</dbReference>
<dbReference type="WBParaSite" id="ACOC_0001017201-mRNA-1">
    <property type="protein sequence ID" value="ACOC_0001017201-mRNA-1"/>
    <property type="gene ID" value="ACOC_0001017201"/>
</dbReference>
<feature type="domain" description="PHD-type" evidence="6">
    <location>
        <begin position="99"/>
        <end position="151"/>
    </location>
</feature>
<evidence type="ECO:0000256" key="3">
    <source>
        <dbReference type="ARBA" id="ARBA00022833"/>
    </source>
</evidence>
<feature type="domain" description="PHD-type" evidence="7">
    <location>
        <begin position="175"/>
        <end position="293"/>
    </location>
</feature>
<dbReference type="GO" id="GO:0005634">
    <property type="term" value="C:nucleus"/>
    <property type="evidence" value="ECO:0007669"/>
    <property type="project" value="TreeGrafter"/>
</dbReference>
<reference evidence="10" key="1">
    <citation type="submission" date="2016-04" db="UniProtKB">
        <authorList>
            <consortium name="WormBaseParasite"/>
        </authorList>
    </citation>
    <scope>IDENTIFICATION</scope>
</reference>
<evidence type="ECO:0000313" key="10">
    <source>
        <dbReference type="WBParaSite" id="ACOC_0001017201-mRNA-1"/>
    </source>
</evidence>
<accession>A0A158PKJ4</accession>
<dbReference type="GO" id="GO:0042393">
    <property type="term" value="F:histone binding"/>
    <property type="evidence" value="ECO:0007669"/>
    <property type="project" value="TreeGrafter"/>
</dbReference>
<dbReference type="Pfam" id="PF13831">
    <property type="entry name" value="PHD_2"/>
    <property type="match status" value="1"/>
</dbReference>
<evidence type="ECO:0000259" key="7">
    <source>
        <dbReference type="PROSITE" id="PS51805"/>
    </source>
</evidence>
<dbReference type="PANTHER" id="PTHR13793">
    <property type="entry name" value="PHD FINGER PROTEINS"/>
    <property type="match status" value="1"/>
</dbReference>
<dbReference type="PANTHER" id="PTHR13793:SF164">
    <property type="entry name" value="ALHAMBRA, ISOFORM P"/>
    <property type="match status" value="1"/>
</dbReference>
<evidence type="ECO:0000256" key="2">
    <source>
        <dbReference type="ARBA" id="ARBA00022771"/>
    </source>
</evidence>
<dbReference type="AlphaFoldDB" id="A0A158PKJ4"/>
<feature type="region of interest" description="Disordered" evidence="5">
    <location>
        <begin position="422"/>
        <end position="445"/>
    </location>
</feature>
<protein>
    <submittedName>
        <fullName evidence="10">PHD-type domain-containing protein</fullName>
    </submittedName>
</protein>
<name>A0A158PKJ4_ANGCS</name>
<organism evidence="10">
    <name type="scientific">Angiostrongylus costaricensis</name>
    <name type="common">Nematode worm</name>
    <dbReference type="NCBI Taxonomy" id="334426"/>
    <lineage>
        <taxon>Eukaryota</taxon>
        <taxon>Metazoa</taxon>
        <taxon>Ecdysozoa</taxon>
        <taxon>Nematoda</taxon>
        <taxon>Chromadorea</taxon>
        <taxon>Rhabditida</taxon>
        <taxon>Rhabditina</taxon>
        <taxon>Rhabditomorpha</taxon>
        <taxon>Strongyloidea</taxon>
        <taxon>Metastrongylidae</taxon>
        <taxon>Angiostrongylus</taxon>
    </lineage>
</organism>
<gene>
    <name evidence="8" type="ORF">ACOC_LOCUS10173</name>
</gene>
<dbReference type="PROSITE" id="PS01359">
    <property type="entry name" value="ZF_PHD_1"/>
    <property type="match status" value="1"/>
</dbReference>
<reference evidence="8 9" key="2">
    <citation type="submission" date="2018-11" db="EMBL/GenBank/DDBJ databases">
        <authorList>
            <consortium name="Pathogen Informatics"/>
        </authorList>
    </citation>
    <scope>NUCLEOTIDE SEQUENCE [LARGE SCALE GENOMIC DNA]</scope>
    <source>
        <strain evidence="8 9">Costa Rica</strain>
    </source>
</reference>